<dbReference type="Pfam" id="PF00266">
    <property type="entry name" value="Aminotran_5"/>
    <property type="match status" value="1"/>
</dbReference>
<dbReference type="AlphaFoldDB" id="A0A518BXM7"/>
<dbReference type="PROSITE" id="PS00595">
    <property type="entry name" value="AA_TRANSFER_CLASS_5"/>
    <property type="match status" value="1"/>
</dbReference>
<evidence type="ECO:0000259" key="7">
    <source>
        <dbReference type="Pfam" id="PF00266"/>
    </source>
</evidence>
<dbReference type="Gene3D" id="3.90.1150.10">
    <property type="entry name" value="Aspartate Aminotransferase, domain 1"/>
    <property type="match status" value="1"/>
</dbReference>
<dbReference type="InterPro" id="IPR010969">
    <property type="entry name" value="Cys_dSase-rel_unknwn_funct"/>
</dbReference>
<dbReference type="SUPFAM" id="SSF53383">
    <property type="entry name" value="PLP-dependent transferases"/>
    <property type="match status" value="1"/>
</dbReference>
<dbReference type="Gene3D" id="3.40.640.10">
    <property type="entry name" value="Type I PLP-dependent aspartate aminotransferase-like (Major domain)"/>
    <property type="match status" value="1"/>
</dbReference>
<protein>
    <recommendedName>
        <fullName evidence="3">cysteine desulfurase</fullName>
        <ecNumber evidence="3">2.8.1.7</ecNumber>
    </recommendedName>
</protein>
<dbReference type="GO" id="GO:0031071">
    <property type="term" value="F:cysteine desulfurase activity"/>
    <property type="evidence" value="ECO:0007669"/>
    <property type="project" value="UniProtKB-EC"/>
</dbReference>
<name>A0A518BXM7_9BACT</name>
<evidence type="ECO:0000256" key="6">
    <source>
        <dbReference type="RuleBase" id="RU004504"/>
    </source>
</evidence>
<evidence type="ECO:0000256" key="2">
    <source>
        <dbReference type="ARBA" id="ARBA00010447"/>
    </source>
</evidence>
<evidence type="ECO:0000256" key="3">
    <source>
        <dbReference type="ARBA" id="ARBA00012239"/>
    </source>
</evidence>
<dbReference type="PIRSF" id="PIRSF005572">
    <property type="entry name" value="NifS"/>
    <property type="match status" value="1"/>
</dbReference>
<dbReference type="PANTHER" id="PTHR43586:SF4">
    <property type="entry name" value="ISOPENICILLIN N EPIMERASE"/>
    <property type="match status" value="1"/>
</dbReference>
<gene>
    <name evidence="8" type="primary">csd_2</name>
    <name evidence="8" type="ORF">Pan265_15860</name>
</gene>
<keyword evidence="8" id="KW-0808">Transferase</keyword>
<dbReference type="PANTHER" id="PTHR43586">
    <property type="entry name" value="CYSTEINE DESULFURASE"/>
    <property type="match status" value="1"/>
</dbReference>
<sequence length="389" mass="40428">MTVTDRLIYLDHAATSYPKSEAVIEAMTRCAREQAGNPGRSGHRLASAAQGIVGDVRLGISQLMGVGDPSRVILTHNGTDALNLAIHGLLDGSDGAYVVTTTLEHNSVLRPLATLERAGRISLTRVPFDDQGFVSVDEVAAAITEDTRMVVITHASNVLGTIQDVEAIAAVTQSRGVLLCVDAAQTAGVVPIDLTAMGVDLLAFSGHKGLGGPTGTGCLCLGRETANRVQSVRQGGTGGDSRSALQPDALPERLEAGTPNVIGLAGLRAAVQALDRNDVPSRWGHERELREQLRVGLKAMPGVRVLGPRDDTRCVGVVSFVVEAMDAATLAGVLDSSFGIAVRAGLHCSPGVHEQLGQMPDGAVRVSVGPDSTGEDVEALLSALRQILG</sequence>
<keyword evidence="9" id="KW-1185">Reference proteome</keyword>
<dbReference type="InterPro" id="IPR016454">
    <property type="entry name" value="Cysteine_dSase"/>
</dbReference>
<feature type="domain" description="Aminotransferase class V" evidence="7">
    <location>
        <begin position="8"/>
        <end position="380"/>
    </location>
</feature>
<dbReference type="InterPro" id="IPR020578">
    <property type="entry name" value="Aminotrans_V_PyrdxlP_BS"/>
</dbReference>
<dbReference type="EMBL" id="CP036280">
    <property type="protein sequence ID" value="QDU71733.1"/>
    <property type="molecule type" value="Genomic_DNA"/>
</dbReference>
<dbReference type="RefSeq" id="WP_236254272.1">
    <property type="nucleotide sequence ID" value="NZ_CP036280.1"/>
</dbReference>
<organism evidence="8 9">
    <name type="scientific">Mucisphaera calidilacus</name>
    <dbReference type="NCBI Taxonomy" id="2527982"/>
    <lineage>
        <taxon>Bacteria</taxon>
        <taxon>Pseudomonadati</taxon>
        <taxon>Planctomycetota</taxon>
        <taxon>Phycisphaerae</taxon>
        <taxon>Phycisphaerales</taxon>
        <taxon>Phycisphaeraceae</taxon>
        <taxon>Mucisphaera</taxon>
    </lineage>
</organism>
<evidence type="ECO:0000313" key="9">
    <source>
        <dbReference type="Proteomes" id="UP000320386"/>
    </source>
</evidence>
<dbReference type="Proteomes" id="UP000320386">
    <property type="component" value="Chromosome"/>
</dbReference>
<reference evidence="8 9" key="1">
    <citation type="submission" date="2019-02" db="EMBL/GenBank/DDBJ databases">
        <title>Deep-cultivation of Planctomycetes and their phenomic and genomic characterization uncovers novel biology.</title>
        <authorList>
            <person name="Wiegand S."/>
            <person name="Jogler M."/>
            <person name="Boedeker C."/>
            <person name="Pinto D."/>
            <person name="Vollmers J."/>
            <person name="Rivas-Marin E."/>
            <person name="Kohn T."/>
            <person name="Peeters S.H."/>
            <person name="Heuer A."/>
            <person name="Rast P."/>
            <person name="Oberbeckmann S."/>
            <person name="Bunk B."/>
            <person name="Jeske O."/>
            <person name="Meyerdierks A."/>
            <person name="Storesund J.E."/>
            <person name="Kallscheuer N."/>
            <person name="Luecker S."/>
            <person name="Lage O.M."/>
            <person name="Pohl T."/>
            <person name="Merkel B.J."/>
            <person name="Hornburger P."/>
            <person name="Mueller R.-W."/>
            <person name="Bruemmer F."/>
            <person name="Labrenz M."/>
            <person name="Spormann A.M."/>
            <person name="Op den Camp H."/>
            <person name="Overmann J."/>
            <person name="Amann R."/>
            <person name="Jetten M.S.M."/>
            <person name="Mascher T."/>
            <person name="Medema M.H."/>
            <person name="Devos D.P."/>
            <person name="Kaster A.-K."/>
            <person name="Ovreas L."/>
            <person name="Rohde M."/>
            <person name="Galperin M.Y."/>
            <person name="Jogler C."/>
        </authorList>
    </citation>
    <scope>NUCLEOTIDE SEQUENCE [LARGE SCALE GENOMIC DNA]</scope>
    <source>
        <strain evidence="8 9">Pan265</strain>
    </source>
</reference>
<dbReference type="NCBIfam" id="TIGR01977">
    <property type="entry name" value="am_tr_V_EF2568"/>
    <property type="match status" value="1"/>
</dbReference>
<dbReference type="InterPro" id="IPR015422">
    <property type="entry name" value="PyrdxlP-dep_Trfase_small"/>
</dbReference>
<evidence type="ECO:0000256" key="1">
    <source>
        <dbReference type="ARBA" id="ARBA00001933"/>
    </source>
</evidence>
<dbReference type="EC" id="2.8.1.7" evidence="3"/>
<dbReference type="InterPro" id="IPR000192">
    <property type="entry name" value="Aminotrans_V_dom"/>
</dbReference>
<dbReference type="KEGG" id="mcad:Pan265_15860"/>
<evidence type="ECO:0000313" key="8">
    <source>
        <dbReference type="EMBL" id="QDU71733.1"/>
    </source>
</evidence>
<accession>A0A518BXM7</accession>
<comment type="similarity">
    <text evidence="2">Belongs to the class-V pyridoxal-phosphate-dependent aminotransferase family. Csd subfamily.</text>
</comment>
<comment type="catalytic activity">
    <reaction evidence="5">
        <text>(sulfur carrier)-H + L-cysteine = (sulfur carrier)-SH + L-alanine</text>
        <dbReference type="Rhea" id="RHEA:43892"/>
        <dbReference type="Rhea" id="RHEA-COMP:14737"/>
        <dbReference type="Rhea" id="RHEA-COMP:14739"/>
        <dbReference type="ChEBI" id="CHEBI:29917"/>
        <dbReference type="ChEBI" id="CHEBI:35235"/>
        <dbReference type="ChEBI" id="CHEBI:57972"/>
        <dbReference type="ChEBI" id="CHEBI:64428"/>
        <dbReference type="EC" id="2.8.1.7"/>
    </reaction>
</comment>
<evidence type="ECO:0000256" key="4">
    <source>
        <dbReference type="ARBA" id="ARBA00022898"/>
    </source>
</evidence>
<evidence type="ECO:0000256" key="5">
    <source>
        <dbReference type="ARBA" id="ARBA00050776"/>
    </source>
</evidence>
<comment type="cofactor">
    <cofactor evidence="1 6">
        <name>pyridoxal 5'-phosphate</name>
        <dbReference type="ChEBI" id="CHEBI:597326"/>
    </cofactor>
</comment>
<dbReference type="InterPro" id="IPR015421">
    <property type="entry name" value="PyrdxlP-dep_Trfase_major"/>
</dbReference>
<keyword evidence="4" id="KW-0663">Pyridoxal phosphate</keyword>
<dbReference type="InterPro" id="IPR015424">
    <property type="entry name" value="PyrdxlP-dep_Trfase"/>
</dbReference>
<proteinExistence type="inferred from homology"/>